<proteinExistence type="inferred from homology"/>
<dbReference type="InterPro" id="IPR010065">
    <property type="entry name" value="AA_ABC_transptr_permease_3TM"/>
</dbReference>
<evidence type="ECO:0000256" key="8">
    <source>
        <dbReference type="ARBA" id="ARBA00023136"/>
    </source>
</evidence>
<name>A0A376AIL2_9HYPH</name>
<keyword evidence="7 9" id="KW-1133">Transmembrane helix</keyword>
<evidence type="ECO:0000256" key="4">
    <source>
        <dbReference type="ARBA" id="ARBA00022475"/>
    </source>
</evidence>
<sequence length="403" mass="43907">MAVTDARTQGGDDRPKVSLIYNQAFRRAAYQALTLAIIAWVIYFAWSNAAQNLARANMTSGFGFLNSRAGFDISQALIAYSSDSTYLRALQVGLINSLVVGFFGIITATIVGLLVGIGRLSHNWLIARLSTVYVEIFRNIPPLLVIFFWYLGVLALLPAIRTIFQHVKDNPDAVFFISNRGIYMPAPMFGEGFVYVAAAFLAGLIGAILYTIWANRRQLATGLRPPVLWVNLALMVLLPLAVFLAVGAPLSFDYPIPGSFNMRGGMVVGPEFLALYLALSLYTASFIAEIVRAGIRGVPKGQTEAAYALGLRPGLTTRLVVLPQALRIIIPPLTSQYLNLIKNSSLAVAVGYADLVAVGGTILNQSGKAVEIIAIWMMIYVTISLVTSLFMNWFNAKMALVER</sequence>
<dbReference type="CDD" id="cd06261">
    <property type="entry name" value="TM_PBP2"/>
    <property type="match status" value="1"/>
</dbReference>
<keyword evidence="4" id="KW-1003">Cell membrane</keyword>
<evidence type="ECO:0000313" key="12">
    <source>
        <dbReference type="Proteomes" id="UP000254764"/>
    </source>
</evidence>
<dbReference type="InterPro" id="IPR043429">
    <property type="entry name" value="ArtM/GltK/GlnP/TcyL/YhdX-like"/>
</dbReference>
<feature type="transmembrane region" description="Helical" evidence="9">
    <location>
        <begin position="94"/>
        <end position="118"/>
    </location>
</feature>
<feature type="transmembrane region" description="Helical" evidence="9">
    <location>
        <begin position="139"/>
        <end position="160"/>
    </location>
</feature>
<dbReference type="PANTHER" id="PTHR30614:SF37">
    <property type="entry name" value="AMINO-ACID ABC TRANSPORTER PERMEASE PROTEIN YHDX-RELATED"/>
    <property type="match status" value="1"/>
</dbReference>
<keyword evidence="6" id="KW-0029">Amino-acid transport</keyword>
<dbReference type="InterPro" id="IPR035906">
    <property type="entry name" value="MetI-like_sf"/>
</dbReference>
<evidence type="ECO:0000256" key="3">
    <source>
        <dbReference type="ARBA" id="ARBA00022448"/>
    </source>
</evidence>
<keyword evidence="3 9" id="KW-0813">Transport</keyword>
<dbReference type="Gene3D" id="1.10.3720.10">
    <property type="entry name" value="MetI-like"/>
    <property type="match status" value="2"/>
</dbReference>
<dbReference type="OrthoDB" id="9808531at2"/>
<dbReference type="InterPro" id="IPR000515">
    <property type="entry name" value="MetI-like"/>
</dbReference>
<feature type="transmembrane region" description="Helical" evidence="9">
    <location>
        <begin position="346"/>
        <end position="366"/>
    </location>
</feature>
<accession>A0A376AIL2</accession>
<dbReference type="EMBL" id="UEYP01000004">
    <property type="protein sequence ID" value="SSC67487.1"/>
    <property type="molecule type" value="Genomic_DNA"/>
</dbReference>
<dbReference type="PROSITE" id="PS50928">
    <property type="entry name" value="ABC_TM1"/>
    <property type="match status" value="1"/>
</dbReference>
<dbReference type="GO" id="GO:0043190">
    <property type="term" value="C:ATP-binding cassette (ABC) transporter complex"/>
    <property type="evidence" value="ECO:0007669"/>
    <property type="project" value="InterPro"/>
</dbReference>
<evidence type="ECO:0000256" key="6">
    <source>
        <dbReference type="ARBA" id="ARBA00022970"/>
    </source>
</evidence>
<dbReference type="PANTHER" id="PTHR30614">
    <property type="entry name" value="MEMBRANE COMPONENT OF AMINO ACID ABC TRANSPORTER"/>
    <property type="match status" value="1"/>
</dbReference>
<comment type="similarity">
    <text evidence="2">Belongs to the binding-protein-dependent transport system permease family. HisMQ subfamily.</text>
</comment>
<evidence type="ECO:0000256" key="9">
    <source>
        <dbReference type="RuleBase" id="RU363032"/>
    </source>
</evidence>
<evidence type="ECO:0000256" key="1">
    <source>
        <dbReference type="ARBA" id="ARBA00004429"/>
    </source>
</evidence>
<evidence type="ECO:0000256" key="7">
    <source>
        <dbReference type="ARBA" id="ARBA00022989"/>
    </source>
</evidence>
<evidence type="ECO:0000256" key="5">
    <source>
        <dbReference type="ARBA" id="ARBA00022692"/>
    </source>
</evidence>
<evidence type="ECO:0000256" key="2">
    <source>
        <dbReference type="ARBA" id="ARBA00010072"/>
    </source>
</evidence>
<feature type="domain" description="ABC transmembrane type-1" evidence="10">
    <location>
        <begin position="94"/>
        <end position="391"/>
    </location>
</feature>
<comment type="subcellular location">
    <subcellularLocation>
        <location evidence="1">Cell inner membrane</location>
        <topology evidence="1">Multi-pass membrane protein</topology>
    </subcellularLocation>
    <subcellularLocation>
        <location evidence="9">Cell membrane</location>
        <topology evidence="9">Multi-pass membrane protein</topology>
    </subcellularLocation>
</comment>
<evidence type="ECO:0000259" key="10">
    <source>
        <dbReference type="PROSITE" id="PS50928"/>
    </source>
</evidence>
<feature type="transmembrane region" description="Helical" evidence="9">
    <location>
        <begin position="28"/>
        <end position="46"/>
    </location>
</feature>
<feature type="transmembrane region" description="Helical" evidence="9">
    <location>
        <begin position="227"/>
        <end position="252"/>
    </location>
</feature>
<dbReference type="AlphaFoldDB" id="A0A376AIL2"/>
<protein>
    <recommendedName>
        <fullName evidence="10">ABC transmembrane type-1 domain-containing protein</fullName>
    </recommendedName>
</protein>
<dbReference type="Pfam" id="PF00528">
    <property type="entry name" value="BPD_transp_1"/>
    <property type="match status" value="1"/>
</dbReference>
<dbReference type="NCBIfam" id="TIGR01726">
    <property type="entry name" value="HEQRo_perm_3TM"/>
    <property type="match status" value="1"/>
</dbReference>
<feature type="transmembrane region" description="Helical" evidence="9">
    <location>
        <begin position="193"/>
        <end position="215"/>
    </location>
</feature>
<dbReference type="GO" id="GO:0006865">
    <property type="term" value="P:amino acid transport"/>
    <property type="evidence" value="ECO:0007669"/>
    <property type="project" value="UniProtKB-KW"/>
</dbReference>
<organism evidence="11 12">
    <name type="scientific">Ciceribacter selenitireducens ATCC BAA-1503</name>
    <dbReference type="NCBI Taxonomy" id="1336235"/>
    <lineage>
        <taxon>Bacteria</taxon>
        <taxon>Pseudomonadati</taxon>
        <taxon>Pseudomonadota</taxon>
        <taxon>Alphaproteobacteria</taxon>
        <taxon>Hyphomicrobiales</taxon>
        <taxon>Rhizobiaceae</taxon>
        <taxon>Ciceribacter</taxon>
    </lineage>
</organism>
<evidence type="ECO:0000313" key="11">
    <source>
        <dbReference type="EMBL" id="SSC67487.1"/>
    </source>
</evidence>
<dbReference type="RefSeq" id="WP_115670144.1">
    <property type="nucleotide sequence ID" value="NZ_UEYP01000004.1"/>
</dbReference>
<dbReference type="STRING" id="1336235.GCA_000518785_00047"/>
<gene>
    <name evidence="11" type="ORF">RHIZ70_3195</name>
</gene>
<reference evidence="12" key="1">
    <citation type="submission" date="2018-07" db="EMBL/GenBank/DDBJ databases">
        <authorList>
            <person name="Peiro R."/>
            <person name="Begona"/>
            <person name="Cbmso G."/>
            <person name="Lopez M."/>
            <person name="Gonzalez S."/>
        </authorList>
    </citation>
    <scope>NUCLEOTIDE SEQUENCE [LARGE SCALE GENOMIC DNA]</scope>
</reference>
<dbReference type="SUPFAM" id="SSF161098">
    <property type="entry name" value="MetI-like"/>
    <property type="match status" value="2"/>
</dbReference>
<keyword evidence="12" id="KW-1185">Reference proteome</keyword>
<keyword evidence="8 9" id="KW-0472">Membrane</keyword>
<feature type="transmembrane region" description="Helical" evidence="9">
    <location>
        <begin position="272"/>
        <end position="291"/>
    </location>
</feature>
<feature type="transmembrane region" description="Helical" evidence="9">
    <location>
        <begin position="372"/>
        <end position="394"/>
    </location>
</feature>
<dbReference type="Proteomes" id="UP000254764">
    <property type="component" value="Unassembled WGS sequence"/>
</dbReference>
<dbReference type="GO" id="GO:0022857">
    <property type="term" value="F:transmembrane transporter activity"/>
    <property type="evidence" value="ECO:0007669"/>
    <property type="project" value="InterPro"/>
</dbReference>
<keyword evidence="5 9" id="KW-0812">Transmembrane</keyword>